<sequence length="103" mass="11366">RTLLHWAAIANCTNLIGYLIQNGAQIDVVDQNKRTPLSCAAEHGALQAVKLLFDNGANINSEDDEWGTPLMHAMDAGYPGAERDAMLAYLRSKNASYQLKHPW</sequence>
<dbReference type="VEuPathDB" id="FungiDB:ASPWEDRAFT_81145"/>
<dbReference type="GO" id="GO:0005634">
    <property type="term" value="C:nucleus"/>
    <property type="evidence" value="ECO:0007669"/>
    <property type="project" value="TreeGrafter"/>
</dbReference>
<dbReference type="Gene3D" id="1.25.40.20">
    <property type="entry name" value="Ankyrin repeat-containing domain"/>
    <property type="match status" value="1"/>
</dbReference>
<dbReference type="OrthoDB" id="4807664at2759"/>
<dbReference type="AlphaFoldDB" id="A0A1L9R429"/>
<dbReference type="EMBL" id="KV878219">
    <property type="protein sequence ID" value="OJJ29632.1"/>
    <property type="molecule type" value="Genomic_DNA"/>
</dbReference>
<keyword evidence="2 3" id="KW-0040">ANK repeat</keyword>
<keyword evidence="5" id="KW-1185">Reference proteome</keyword>
<keyword evidence="1" id="KW-0677">Repeat</keyword>
<dbReference type="InterPro" id="IPR050663">
    <property type="entry name" value="Ankyrin-SOCS_Box"/>
</dbReference>
<feature type="repeat" description="ANK" evidence="3">
    <location>
        <begin position="1"/>
        <end position="31"/>
    </location>
</feature>
<feature type="non-terminal residue" evidence="4">
    <location>
        <position position="103"/>
    </location>
</feature>
<protein>
    <submittedName>
        <fullName evidence="4">Uncharacterized protein</fullName>
    </submittedName>
</protein>
<dbReference type="STRING" id="1073089.A0A1L9R429"/>
<dbReference type="Pfam" id="PF12796">
    <property type="entry name" value="Ank_2"/>
    <property type="match status" value="1"/>
</dbReference>
<dbReference type="InterPro" id="IPR002110">
    <property type="entry name" value="Ankyrin_rpt"/>
</dbReference>
<dbReference type="RefSeq" id="XP_040683309.1">
    <property type="nucleotide sequence ID" value="XM_040839560.1"/>
</dbReference>
<name>A0A1L9R429_ASPWE</name>
<proteinExistence type="predicted"/>
<dbReference type="PROSITE" id="PS50088">
    <property type="entry name" value="ANK_REPEAT"/>
    <property type="match status" value="2"/>
</dbReference>
<dbReference type="InterPro" id="IPR036770">
    <property type="entry name" value="Ankyrin_rpt-contain_sf"/>
</dbReference>
<dbReference type="PANTHER" id="PTHR24193:SF121">
    <property type="entry name" value="ADA2A-CONTAINING COMPLEX COMPONENT 3, ISOFORM D"/>
    <property type="match status" value="1"/>
</dbReference>
<reference evidence="5" key="1">
    <citation type="journal article" date="2017" name="Genome Biol.">
        <title>Comparative genomics reveals high biological diversity and specific adaptations in the industrially and medically important fungal genus Aspergillus.</title>
        <authorList>
            <person name="de Vries R.P."/>
            <person name="Riley R."/>
            <person name="Wiebenga A."/>
            <person name="Aguilar-Osorio G."/>
            <person name="Amillis S."/>
            <person name="Uchima C.A."/>
            <person name="Anderluh G."/>
            <person name="Asadollahi M."/>
            <person name="Askin M."/>
            <person name="Barry K."/>
            <person name="Battaglia E."/>
            <person name="Bayram O."/>
            <person name="Benocci T."/>
            <person name="Braus-Stromeyer S.A."/>
            <person name="Caldana C."/>
            <person name="Canovas D."/>
            <person name="Cerqueira G.C."/>
            <person name="Chen F."/>
            <person name="Chen W."/>
            <person name="Choi C."/>
            <person name="Clum A."/>
            <person name="Dos Santos R.A."/>
            <person name="Damasio A.R."/>
            <person name="Diallinas G."/>
            <person name="Emri T."/>
            <person name="Fekete E."/>
            <person name="Flipphi M."/>
            <person name="Freyberg S."/>
            <person name="Gallo A."/>
            <person name="Gournas C."/>
            <person name="Habgood R."/>
            <person name="Hainaut M."/>
            <person name="Harispe M.L."/>
            <person name="Henrissat B."/>
            <person name="Hilden K.S."/>
            <person name="Hope R."/>
            <person name="Hossain A."/>
            <person name="Karabika E."/>
            <person name="Karaffa L."/>
            <person name="Karanyi Z."/>
            <person name="Krasevec N."/>
            <person name="Kuo A."/>
            <person name="Kusch H."/>
            <person name="LaButti K."/>
            <person name="Lagendijk E.L."/>
            <person name="Lapidus A."/>
            <person name="Levasseur A."/>
            <person name="Lindquist E."/>
            <person name="Lipzen A."/>
            <person name="Logrieco A.F."/>
            <person name="MacCabe A."/>
            <person name="Maekelae M.R."/>
            <person name="Malavazi I."/>
            <person name="Melin P."/>
            <person name="Meyer V."/>
            <person name="Mielnichuk N."/>
            <person name="Miskei M."/>
            <person name="Molnar A.P."/>
            <person name="Mule G."/>
            <person name="Ngan C.Y."/>
            <person name="Orejas M."/>
            <person name="Orosz E."/>
            <person name="Ouedraogo J.P."/>
            <person name="Overkamp K.M."/>
            <person name="Park H.-S."/>
            <person name="Perrone G."/>
            <person name="Piumi F."/>
            <person name="Punt P.J."/>
            <person name="Ram A.F."/>
            <person name="Ramon A."/>
            <person name="Rauscher S."/>
            <person name="Record E."/>
            <person name="Riano-Pachon D.M."/>
            <person name="Robert V."/>
            <person name="Roehrig J."/>
            <person name="Ruller R."/>
            <person name="Salamov A."/>
            <person name="Salih N.S."/>
            <person name="Samson R.A."/>
            <person name="Sandor E."/>
            <person name="Sanguinetti M."/>
            <person name="Schuetze T."/>
            <person name="Sepcic K."/>
            <person name="Shelest E."/>
            <person name="Sherlock G."/>
            <person name="Sophianopoulou V."/>
            <person name="Squina F.M."/>
            <person name="Sun H."/>
            <person name="Susca A."/>
            <person name="Todd R.B."/>
            <person name="Tsang A."/>
            <person name="Unkles S.E."/>
            <person name="van de Wiele N."/>
            <person name="van Rossen-Uffink D."/>
            <person name="Oliveira J.V."/>
            <person name="Vesth T.C."/>
            <person name="Visser J."/>
            <person name="Yu J.-H."/>
            <person name="Zhou M."/>
            <person name="Andersen M.R."/>
            <person name="Archer D.B."/>
            <person name="Baker S.E."/>
            <person name="Benoit I."/>
            <person name="Brakhage A.A."/>
            <person name="Braus G.H."/>
            <person name="Fischer R."/>
            <person name="Frisvad J.C."/>
            <person name="Goldman G.H."/>
            <person name="Houbraken J."/>
            <person name="Oakley B."/>
            <person name="Pocsi I."/>
            <person name="Scazzocchio C."/>
            <person name="Seiboth B."/>
            <person name="vanKuyk P.A."/>
            <person name="Wortman J."/>
            <person name="Dyer P.S."/>
            <person name="Grigoriev I.V."/>
        </authorList>
    </citation>
    <scope>NUCLEOTIDE SEQUENCE [LARGE SCALE GENOMIC DNA]</scope>
    <source>
        <strain evidence="5">DTO 134E9</strain>
    </source>
</reference>
<accession>A0A1L9R429</accession>
<evidence type="ECO:0000313" key="5">
    <source>
        <dbReference type="Proteomes" id="UP000184383"/>
    </source>
</evidence>
<dbReference type="SMART" id="SM00248">
    <property type="entry name" value="ANK"/>
    <property type="match status" value="2"/>
</dbReference>
<dbReference type="PROSITE" id="PS50297">
    <property type="entry name" value="ANK_REP_REGION"/>
    <property type="match status" value="2"/>
</dbReference>
<feature type="non-terminal residue" evidence="4">
    <location>
        <position position="1"/>
    </location>
</feature>
<dbReference type="GO" id="GO:0000976">
    <property type="term" value="F:transcription cis-regulatory region binding"/>
    <property type="evidence" value="ECO:0007669"/>
    <property type="project" value="TreeGrafter"/>
</dbReference>
<dbReference type="GO" id="GO:0045944">
    <property type="term" value="P:positive regulation of transcription by RNA polymerase II"/>
    <property type="evidence" value="ECO:0007669"/>
    <property type="project" value="TreeGrafter"/>
</dbReference>
<dbReference type="GeneID" id="63755408"/>
<evidence type="ECO:0000256" key="3">
    <source>
        <dbReference type="PROSITE-ProRule" id="PRU00023"/>
    </source>
</evidence>
<gene>
    <name evidence="4" type="ORF">ASPWEDRAFT_81145</name>
</gene>
<dbReference type="PANTHER" id="PTHR24193">
    <property type="entry name" value="ANKYRIN REPEAT PROTEIN"/>
    <property type="match status" value="1"/>
</dbReference>
<dbReference type="SUPFAM" id="SSF48403">
    <property type="entry name" value="Ankyrin repeat"/>
    <property type="match status" value="1"/>
</dbReference>
<organism evidence="4 5">
    <name type="scientific">Aspergillus wentii DTO 134E9</name>
    <dbReference type="NCBI Taxonomy" id="1073089"/>
    <lineage>
        <taxon>Eukaryota</taxon>
        <taxon>Fungi</taxon>
        <taxon>Dikarya</taxon>
        <taxon>Ascomycota</taxon>
        <taxon>Pezizomycotina</taxon>
        <taxon>Eurotiomycetes</taxon>
        <taxon>Eurotiomycetidae</taxon>
        <taxon>Eurotiales</taxon>
        <taxon>Aspergillaceae</taxon>
        <taxon>Aspergillus</taxon>
        <taxon>Aspergillus subgen. Cremei</taxon>
    </lineage>
</organism>
<feature type="repeat" description="ANK" evidence="3">
    <location>
        <begin position="32"/>
        <end position="64"/>
    </location>
</feature>
<evidence type="ECO:0000313" key="4">
    <source>
        <dbReference type="EMBL" id="OJJ29632.1"/>
    </source>
</evidence>
<evidence type="ECO:0000256" key="1">
    <source>
        <dbReference type="ARBA" id="ARBA00022737"/>
    </source>
</evidence>
<evidence type="ECO:0000256" key="2">
    <source>
        <dbReference type="ARBA" id="ARBA00023043"/>
    </source>
</evidence>
<dbReference type="Proteomes" id="UP000184383">
    <property type="component" value="Unassembled WGS sequence"/>
</dbReference>